<feature type="transmembrane region" description="Helical" evidence="1">
    <location>
        <begin position="138"/>
        <end position="162"/>
    </location>
</feature>
<accession>A0A173SEM0</accession>
<feature type="transmembrane region" description="Helical" evidence="1">
    <location>
        <begin position="226"/>
        <end position="246"/>
    </location>
</feature>
<sequence length="256" mass="29616">MSRKMKEKLSRAFETYDVCKLNNVEHMQAVEEPVIQLAKAQFQKSYRNKNKFRDLLLCQLKFCGIKMWTFELLIAIITSLILRNLLADPYFMTTRKLVFFVVCFAIAVPMMLLPFLYRSIRYQMFEMESVSVFSIKTVLFSKFLLFFGGEVLLVASVLLVLWNTTSITFAELAGCILIPFLLANDGYLLLLKKIKSEKLCQSFLGFGIVLIAIIVISFRLTEQMLWMRMTPATVVSILGLVLYGVYQSMTLFKKYE</sequence>
<dbReference type="RefSeq" id="WP_007883592.1">
    <property type="nucleotide sequence ID" value="NZ_CYXX01000005.1"/>
</dbReference>
<name>A0A173SEM0_9FIRM</name>
<reference evidence="2 3" key="1">
    <citation type="submission" date="2015-09" db="EMBL/GenBank/DDBJ databases">
        <authorList>
            <consortium name="Pathogen Informatics"/>
        </authorList>
    </citation>
    <scope>NUCLEOTIDE SEQUENCE [LARGE SCALE GENOMIC DNA]</scope>
    <source>
        <strain evidence="2 3">2789STDY5608887</strain>
    </source>
</reference>
<dbReference type="GeneID" id="75161848"/>
<keyword evidence="1" id="KW-0812">Transmembrane</keyword>
<keyword evidence="1" id="KW-0472">Membrane</keyword>
<organism evidence="2 3">
    <name type="scientific">Roseburia inulinivorans</name>
    <dbReference type="NCBI Taxonomy" id="360807"/>
    <lineage>
        <taxon>Bacteria</taxon>
        <taxon>Bacillati</taxon>
        <taxon>Bacillota</taxon>
        <taxon>Clostridia</taxon>
        <taxon>Lachnospirales</taxon>
        <taxon>Lachnospiraceae</taxon>
        <taxon>Roseburia</taxon>
    </lineage>
</organism>
<keyword evidence="1" id="KW-1133">Transmembrane helix</keyword>
<feature type="transmembrane region" description="Helical" evidence="1">
    <location>
        <begin position="98"/>
        <end position="117"/>
    </location>
</feature>
<feature type="transmembrane region" description="Helical" evidence="1">
    <location>
        <begin position="168"/>
        <end position="191"/>
    </location>
</feature>
<gene>
    <name evidence="2" type="ORF">ERS852444_00946</name>
</gene>
<feature type="transmembrane region" description="Helical" evidence="1">
    <location>
        <begin position="203"/>
        <end position="220"/>
    </location>
</feature>
<feature type="transmembrane region" description="Helical" evidence="1">
    <location>
        <begin position="68"/>
        <end position="86"/>
    </location>
</feature>
<dbReference type="EMBL" id="CYXX01000005">
    <property type="protein sequence ID" value="CUM89004.1"/>
    <property type="molecule type" value="Genomic_DNA"/>
</dbReference>
<evidence type="ECO:0000313" key="2">
    <source>
        <dbReference type="EMBL" id="CUM89004.1"/>
    </source>
</evidence>
<proteinExistence type="predicted"/>
<dbReference type="Proteomes" id="UP000095453">
    <property type="component" value="Unassembled WGS sequence"/>
</dbReference>
<dbReference type="AlphaFoldDB" id="A0A173SEM0"/>
<evidence type="ECO:0000313" key="3">
    <source>
        <dbReference type="Proteomes" id="UP000095453"/>
    </source>
</evidence>
<evidence type="ECO:0000256" key="1">
    <source>
        <dbReference type="SAM" id="Phobius"/>
    </source>
</evidence>
<protein>
    <submittedName>
        <fullName evidence="2">Uncharacterized protein</fullName>
    </submittedName>
</protein>